<name>A0A3P3XV58_9SPIR</name>
<dbReference type="InterPro" id="IPR041916">
    <property type="entry name" value="Anti_sigma_zinc_sf"/>
</dbReference>
<keyword evidence="1" id="KW-0812">Transmembrane</keyword>
<organism evidence="3">
    <name type="scientific">uncultured spirochete</name>
    <dbReference type="NCBI Taxonomy" id="156406"/>
    <lineage>
        <taxon>Bacteria</taxon>
        <taxon>Pseudomonadati</taxon>
        <taxon>Spirochaetota</taxon>
        <taxon>Spirochaetia</taxon>
        <taxon>Spirochaetales</taxon>
        <taxon>environmental samples</taxon>
    </lineage>
</organism>
<dbReference type="AlphaFoldDB" id="A0A3P3XV58"/>
<sequence>MCPDETLLTAYVDDEVPSPWKERIEMHLGQCERCRSRVAQYRALRSALRVADAIDDSHLQEAAQRIQASLDSRMMELSRAPHRKSAFERYPIFYMPGSKRISVPLPVLAASLLLFVFFAGLAFGFFGLHKNASQAFVLSTKLPADTSANIESLVSTLSQTDPSMFVTIKAPENISQPLPNTPPVYVIYNTADQKPTVMAVPAQGEAK</sequence>
<accession>A0A3P3XV58</accession>
<dbReference type="Gene3D" id="1.10.10.1320">
    <property type="entry name" value="Anti-sigma factor, zinc-finger domain"/>
    <property type="match status" value="1"/>
</dbReference>
<proteinExistence type="predicted"/>
<feature type="transmembrane region" description="Helical" evidence="1">
    <location>
        <begin position="105"/>
        <end position="128"/>
    </location>
</feature>
<dbReference type="InterPro" id="IPR027383">
    <property type="entry name" value="Znf_put"/>
</dbReference>
<feature type="domain" description="Putative zinc-finger" evidence="2">
    <location>
        <begin position="6"/>
        <end position="35"/>
    </location>
</feature>
<protein>
    <recommendedName>
        <fullName evidence="2">Putative zinc-finger domain-containing protein</fullName>
    </recommendedName>
</protein>
<evidence type="ECO:0000313" key="3">
    <source>
        <dbReference type="EMBL" id="SLM19963.1"/>
    </source>
</evidence>
<dbReference type="Pfam" id="PF13490">
    <property type="entry name" value="zf-HC2"/>
    <property type="match status" value="1"/>
</dbReference>
<evidence type="ECO:0000259" key="2">
    <source>
        <dbReference type="Pfam" id="PF13490"/>
    </source>
</evidence>
<evidence type="ECO:0000256" key="1">
    <source>
        <dbReference type="SAM" id="Phobius"/>
    </source>
</evidence>
<reference evidence="3" key="1">
    <citation type="submission" date="2017-02" db="EMBL/GenBank/DDBJ databases">
        <authorList>
            <person name="Regsiter A."/>
            <person name="William W."/>
        </authorList>
    </citation>
    <scope>NUCLEOTIDE SEQUENCE</scope>
    <source>
        <strain evidence="3">BdmA 4</strain>
    </source>
</reference>
<dbReference type="EMBL" id="FWDO01000008">
    <property type="protein sequence ID" value="SLM19963.1"/>
    <property type="molecule type" value="Genomic_DNA"/>
</dbReference>
<keyword evidence="1" id="KW-1133">Transmembrane helix</keyword>
<gene>
    <name evidence="3" type="ORF">SPIRO4BDMA_80070</name>
</gene>
<keyword evidence="1" id="KW-0472">Membrane</keyword>